<feature type="compositionally biased region" description="Polar residues" evidence="6">
    <location>
        <begin position="8"/>
        <end position="25"/>
    </location>
</feature>
<evidence type="ECO:0000313" key="8">
    <source>
        <dbReference type="Proteomes" id="UP000322245"/>
    </source>
</evidence>
<reference evidence="7 8" key="1">
    <citation type="submission" date="2017-05" db="EMBL/GenBank/DDBJ databases">
        <title>The Genome Sequence of Tsuchiyaea wingfieldii DSM 27421.</title>
        <authorList>
            <person name="Cuomo C."/>
            <person name="Passer A."/>
            <person name="Billmyre B."/>
            <person name="Heitman J."/>
        </authorList>
    </citation>
    <scope>NUCLEOTIDE SEQUENCE [LARGE SCALE GENOMIC DNA]</scope>
    <source>
        <strain evidence="7 8">DSM 27421</strain>
    </source>
</reference>
<dbReference type="InterPro" id="IPR006594">
    <property type="entry name" value="LisH"/>
</dbReference>
<feature type="region of interest" description="Disordered" evidence="6">
    <location>
        <begin position="687"/>
        <end position="718"/>
    </location>
</feature>
<feature type="compositionally biased region" description="Low complexity" evidence="6">
    <location>
        <begin position="247"/>
        <end position="276"/>
    </location>
</feature>
<comment type="caution">
    <text evidence="7">The sequence shown here is derived from an EMBL/GenBank/DDBJ whole genome shotgun (WGS) entry which is preliminary data.</text>
</comment>
<feature type="compositionally biased region" description="Polar residues" evidence="6">
    <location>
        <begin position="865"/>
        <end position="874"/>
    </location>
</feature>
<dbReference type="PANTHER" id="PTHR45093">
    <property type="entry name" value="TRANSCRIPTION ACTIVATOR MSS11"/>
    <property type="match status" value="1"/>
</dbReference>
<feature type="region of interest" description="Disordered" evidence="6">
    <location>
        <begin position="1160"/>
        <end position="1186"/>
    </location>
</feature>
<feature type="coiled-coil region" evidence="5">
    <location>
        <begin position="461"/>
        <end position="488"/>
    </location>
</feature>
<dbReference type="Proteomes" id="UP000322245">
    <property type="component" value="Unassembled WGS sequence"/>
</dbReference>
<feature type="compositionally biased region" description="Low complexity" evidence="6">
    <location>
        <begin position="283"/>
        <end position="295"/>
    </location>
</feature>
<protein>
    <submittedName>
        <fullName evidence="7">Uncharacterized protein</fullName>
    </submittedName>
</protein>
<feature type="compositionally biased region" description="Polar residues" evidence="6">
    <location>
        <begin position="188"/>
        <end position="199"/>
    </location>
</feature>
<dbReference type="EMBL" id="NIDF01000093">
    <property type="protein sequence ID" value="TYJ53321.1"/>
    <property type="molecule type" value="Genomic_DNA"/>
</dbReference>
<feature type="compositionally biased region" description="Low complexity" evidence="6">
    <location>
        <begin position="73"/>
        <end position="82"/>
    </location>
</feature>
<keyword evidence="4" id="KW-0539">Nucleus</keyword>
<feature type="compositionally biased region" description="Polar residues" evidence="6">
    <location>
        <begin position="603"/>
        <end position="624"/>
    </location>
</feature>
<feature type="compositionally biased region" description="Polar residues" evidence="6">
    <location>
        <begin position="1062"/>
        <end position="1071"/>
    </location>
</feature>
<evidence type="ECO:0000256" key="5">
    <source>
        <dbReference type="SAM" id="Coils"/>
    </source>
</evidence>
<feature type="compositionally biased region" description="Low complexity" evidence="6">
    <location>
        <begin position="114"/>
        <end position="125"/>
    </location>
</feature>
<feature type="compositionally biased region" description="Low complexity" evidence="6">
    <location>
        <begin position="1162"/>
        <end position="1186"/>
    </location>
</feature>
<feature type="compositionally biased region" description="Pro residues" evidence="6">
    <location>
        <begin position="136"/>
        <end position="145"/>
    </location>
</feature>
<dbReference type="PROSITE" id="PS50896">
    <property type="entry name" value="LISH"/>
    <property type="match status" value="1"/>
</dbReference>
<dbReference type="GO" id="GO:0005634">
    <property type="term" value="C:nucleus"/>
    <property type="evidence" value="ECO:0007669"/>
    <property type="project" value="UniProtKB-SubCell"/>
</dbReference>
<organism evidence="7 8">
    <name type="scientific">Cryptococcus floricola</name>
    <dbReference type="NCBI Taxonomy" id="2591691"/>
    <lineage>
        <taxon>Eukaryota</taxon>
        <taxon>Fungi</taxon>
        <taxon>Dikarya</taxon>
        <taxon>Basidiomycota</taxon>
        <taxon>Agaricomycotina</taxon>
        <taxon>Tremellomycetes</taxon>
        <taxon>Tremellales</taxon>
        <taxon>Cryptococcaceae</taxon>
        <taxon>Cryptococcus</taxon>
    </lineage>
</organism>
<feature type="compositionally biased region" description="Low complexity" evidence="6">
    <location>
        <begin position="510"/>
        <end position="522"/>
    </location>
</feature>
<keyword evidence="5" id="KW-0175">Coiled coil</keyword>
<feature type="compositionally biased region" description="Polar residues" evidence="6">
    <location>
        <begin position="1034"/>
        <end position="1043"/>
    </location>
</feature>
<feature type="compositionally biased region" description="Low complexity" evidence="6">
    <location>
        <begin position="29"/>
        <end position="56"/>
    </location>
</feature>
<evidence type="ECO:0000256" key="3">
    <source>
        <dbReference type="ARBA" id="ARBA00023163"/>
    </source>
</evidence>
<feature type="compositionally biased region" description="Polar residues" evidence="6">
    <location>
        <begin position="540"/>
        <end position="557"/>
    </location>
</feature>
<evidence type="ECO:0000256" key="1">
    <source>
        <dbReference type="ARBA" id="ARBA00004123"/>
    </source>
</evidence>
<feature type="region of interest" description="Disordered" evidence="6">
    <location>
        <begin position="775"/>
        <end position="1072"/>
    </location>
</feature>
<evidence type="ECO:0000313" key="7">
    <source>
        <dbReference type="EMBL" id="TYJ53321.1"/>
    </source>
</evidence>
<dbReference type="PANTHER" id="PTHR45093:SF2">
    <property type="entry name" value="LISH DOMAIN-CONTAINING PROTEIN"/>
    <property type="match status" value="1"/>
</dbReference>
<evidence type="ECO:0000256" key="4">
    <source>
        <dbReference type="ARBA" id="ARBA00023242"/>
    </source>
</evidence>
<keyword evidence="8" id="KW-1185">Reference proteome</keyword>
<comment type="subcellular location">
    <subcellularLocation>
        <location evidence="1">Nucleus</location>
    </subcellularLocation>
</comment>
<gene>
    <name evidence="7" type="ORF">B9479_006036</name>
</gene>
<feature type="region of interest" description="Disordered" evidence="6">
    <location>
        <begin position="496"/>
        <end position="673"/>
    </location>
</feature>
<evidence type="ECO:0000256" key="2">
    <source>
        <dbReference type="ARBA" id="ARBA00023015"/>
    </source>
</evidence>
<proteinExistence type="predicted"/>
<name>A0A5D3ASY1_9TREE</name>
<feature type="compositionally biased region" description="Low complexity" evidence="6">
    <location>
        <begin position="161"/>
        <end position="176"/>
    </location>
</feature>
<accession>A0A5D3ASY1</accession>
<feature type="compositionally biased region" description="Low complexity" evidence="6">
    <location>
        <begin position="649"/>
        <end position="673"/>
    </location>
</feature>
<evidence type="ECO:0000256" key="6">
    <source>
        <dbReference type="SAM" id="MobiDB-lite"/>
    </source>
</evidence>
<feature type="compositionally biased region" description="Polar residues" evidence="6">
    <location>
        <begin position="309"/>
        <end position="321"/>
    </location>
</feature>
<keyword evidence="2" id="KW-0805">Transcription regulation</keyword>
<feature type="compositionally biased region" description="Basic and acidic residues" evidence="6">
    <location>
        <begin position="979"/>
        <end position="995"/>
    </location>
</feature>
<sequence length="1186" mass="128665">MALPHPQPQMNFHGQMQASFHNQQPPTAPHLQQSPHPQQSQAPLQNQQQIQFQQQQYGLAKPPQQMTMGGMGMNQQQQQQQHALQAAQQAQQMQQMQLRQQQQQLQAQAQAHAQAQAQAQAQHQAGQLPNQQRPIPQSPHHPTPSPHLSNQFPPASHYAHQPGQQMAGMPMGQMSPRSAAARGMPNAPQGTALNQTQAKGMNRPPAWMQNAMAGPSQPPQTQQGPPPQQHPQHVQGANPHQRQHQHLPQSAPTPQSQPQSTPQLAVQPHPSQQGQQPMPPQQGPGQQPMQQIGGHPDYRLGIGGMGLTPSMSRGASAHNQNAPERWDADGALKLYIHDYLVKHNLMATASQLAAESGLGDTGVPVDSREGGVLSEWWTLFLDAFTNGKGVQGVLNQSIYNESMGKLRTVRQQQSGLAPAAYINQPTQMPILQSIQAVFTPQQLESLKQEAQSQGFDNRQTTQFIQQRIQEYQSQLQQQQNQQAMNQQAAMLQQRMGHPGAIGSPVPGARPSSQQGQPLQGQQIMYHPQPQQHLGIPPGARTSSHSPVNPSPHISQQPHPGGMPTPSPVQQPARNPMNGMAMNGQLRMASNPHPGRPGQGPGQSDEQNQFTHPQVSTPMHQHPPNQGQLQQIHPPHQHTPLPQHQPPHMTPQSQHLAVKGQQAHVAQQHAQESLTQIQMQAHAQVQAQTQARTQQQHQQQMQSQQAQQQREQALQMQQQHLQNASNQLWKGLGVPNVNHGVMSHSAQNLGLSSKDVKSMSEDEKGRLIQTYRMTMQHQQHQAMLNAQHQQITPQQQPQSQQHLQQQQQQQQAYLMQQQHQQQQMYQQGQAGPRQARNHPYEAPQPPDDKSAPTPTGPGQRAPTPVQPNMTPSGMRQPTPPERKRKRKNSEGAAPSPFGMTYGPGSQQGATPGATPLTPGFAITTDPMLRSVPGTAPPQHPTASPRHTTKRERRNQAQGQGEMLPPRTATPKPSGSGIPEDGQKDGTGKEGKKESKAGKAGRTPKLPKEDIQRDAPTPKSLNPSPNGNIIAVTDGNPHSTSTHGFTPSPPSASTATPANGAMPLSSTPASNHMSLPADLSMTNMDFGNMGLGNMGLGGMGMEFAMGMGLGALGGINDNSLGAVNNGQQTPLGGDVGSDLDAFAGMNQDFDFGLYLAALDEDDGSGNNNNNNNNNNNDNNNSGNGELVV</sequence>
<feature type="region of interest" description="Disordered" evidence="6">
    <location>
        <begin position="114"/>
        <end position="321"/>
    </location>
</feature>
<feature type="compositionally biased region" description="Low complexity" evidence="6">
    <location>
        <begin position="786"/>
        <end position="830"/>
    </location>
</feature>
<feature type="region of interest" description="Disordered" evidence="6">
    <location>
        <begin position="1"/>
        <end position="82"/>
    </location>
</feature>
<feature type="compositionally biased region" description="Polar residues" evidence="6">
    <location>
        <begin position="775"/>
        <end position="785"/>
    </location>
</feature>
<feature type="compositionally biased region" description="Low complexity" evidence="6">
    <location>
        <begin position="625"/>
        <end position="641"/>
    </location>
</feature>
<keyword evidence="3" id="KW-0804">Transcription</keyword>
<dbReference type="AlphaFoldDB" id="A0A5D3ASY1"/>